<dbReference type="PROSITE" id="PS51194">
    <property type="entry name" value="HELICASE_CTER"/>
    <property type="match status" value="1"/>
</dbReference>
<protein>
    <recommendedName>
        <fullName evidence="1">Helicase C-terminal domain-containing protein</fullName>
    </recommendedName>
</protein>
<comment type="caution">
    <text evidence="2">The sequence shown here is derived from an EMBL/GenBank/DDBJ whole genome shotgun (WGS) entry which is preliminary data.</text>
</comment>
<proteinExistence type="predicted"/>
<organism evidence="2 3">
    <name type="scientific">Rhizophagus irregularis</name>
    <dbReference type="NCBI Taxonomy" id="588596"/>
    <lineage>
        <taxon>Eukaryota</taxon>
        <taxon>Fungi</taxon>
        <taxon>Fungi incertae sedis</taxon>
        <taxon>Mucoromycota</taxon>
        <taxon>Glomeromycotina</taxon>
        <taxon>Glomeromycetes</taxon>
        <taxon>Glomerales</taxon>
        <taxon>Glomeraceae</taxon>
        <taxon>Rhizophagus</taxon>
    </lineage>
</organism>
<dbReference type="Proteomes" id="UP000684084">
    <property type="component" value="Unassembled WGS sequence"/>
</dbReference>
<evidence type="ECO:0000259" key="1">
    <source>
        <dbReference type="PROSITE" id="PS51194"/>
    </source>
</evidence>
<dbReference type="AlphaFoldDB" id="A0A915ZME4"/>
<sequence length="97" mass="10968">MITTNAFKMGLNDKKVQLVIHYAFPLSIGNLVQETGRAGRNHNPANHNLSIVTITPILKSLILKRTVYNHSYIKNILNNLASNNRTKMYHSLLESSH</sequence>
<feature type="domain" description="Helicase C-terminal" evidence="1">
    <location>
        <begin position="1"/>
        <end position="81"/>
    </location>
</feature>
<accession>A0A915ZME4</accession>
<dbReference type="EMBL" id="CAGKOT010000043">
    <property type="protein sequence ID" value="CAB5380698.1"/>
    <property type="molecule type" value="Genomic_DNA"/>
</dbReference>
<evidence type="ECO:0000313" key="3">
    <source>
        <dbReference type="Proteomes" id="UP000684084"/>
    </source>
</evidence>
<gene>
    <name evidence="2" type="ORF">CHRIB12_LOCUS17208</name>
</gene>
<name>A0A915ZME4_9GLOM</name>
<dbReference type="Pfam" id="PF00271">
    <property type="entry name" value="Helicase_C"/>
    <property type="match status" value="1"/>
</dbReference>
<dbReference type="OrthoDB" id="10261556at2759"/>
<dbReference type="InterPro" id="IPR001650">
    <property type="entry name" value="Helicase_C-like"/>
</dbReference>
<evidence type="ECO:0000313" key="2">
    <source>
        <dbReference type="EMBL" id="CAB5380698.1"/>
    </source>
</evidence>
<reference evidence="2" key="1">
    <citation type="submission" date="2020-05" db="EMBL/GenBank/DDBJ databases">
        <authorList>
            <person name="Rincon C."/>
            <person name="Sanders R I."/>
            <person name="Robbins C."/>
            <person name="Chaturvedi A."/>
        </authorList>
    </citation>
    <scope>NUCLEOTIDE SEQUENCE</scope>
    <source>
        <strain evidence="2">CHB12</strain>
    </source>
</reference>